<evidence type="ECO:0000256" key="9">
    <source>
        <dbReference type="ARBA" id="ARBA00023157"/>
    </source>
</evidence>
<keyword evidence="8 10" id="KW-0408">Iron</keyword>
<evidence type="ECO:0000256" key="4">
    <source>
        <dbReference type="ARBA" id="ARBA00022559"/>
    </source>
</evidence>
<feature type="binding site" evidence="10">
    <location>
        <position position="158"/>
    </location>
    <ligand>
        <name>Ca(2+)</name>
        <dbReference type="ChEBI" id="CHEBI:29108"/>
        <label>2</label>
    </ligand>
</feature>
<keyword evidence="6 10" id="KW-0479">Metal-binding</keyword>
<evidence type="ECO:0000256" key="6">
    <source>
        <dbReference type="ARBA" id="ARBA00022723"/>
    </source>
</evidence>
<feature type="disulfide bond" evidence="11">
    <location>
        <begin position="60"/>
        <end position="228"/>
    </location>
</feature>
<evidence type="ECO:0000313" key="15">
    <source>
        <dbReference type="Proteomes" id="UP001154282"/>
    </source>
</evidence>
<evidence type="ECO:0000313" key="14">
    <source>
        <dbReference type="EMBL" id="CAI0449271.1"/>
    </source>
</evidence>
<evidence type="ECO:0000256" key="11">
    <source>
        <dbReference type="PIRSR" id="PIRSR600823-5"/>
    </source>
</evidence>
<evidence type="ECO:0000256" key="12">
    <source>
        <dbReference type="RuleBase" id="RU004241"/>
    </source>
</evidence>
<evidence type="ECO:0000259" key="13">
    <source>
        <dbReference type="PROSITE" id="PS50873"/>
    </source>
</evidence>
<dbReference type="InterPro" id="IPR002016">
    <property type="entry name" value="Haem_peroxidase"/>
</dbReference>
<dbReference type="SUPFAM" id="SSF48113">
    <property type="entry name" value="Heme-dependent peroxidases"/>
    <property type="match status" value="1"/>
</dbReference>
<dbReference type="PROSITE" id="PS50873">
    <property type="entry name" value="PEROXIDASE_4"/>
    <property type="match status" value="1"/>
</dbReference>
<evidence type="ECO:0000256" key="1">
    <source>
        <dbReference type="ARBA" id="ARBA00000189"/>
    </source>
</evidence>
<feature type="binding site" description="axial binding residue" evidence="10">
    <location>
        <position position="99"/>
    </location>
    <ligand>
        <name>heme b</name>
        <dbReference type="ChEBI" id="CHEBI:60344"/>
    </ligand>
    <ligandPart>
        <name>Fe</name>
        <dbReference type="ChEBI" id="CHEBI:18248"/>
    </ligandPart>
</feature>
<evidence type="ECO:0000256" key="10">
    <source>
        <dbReference type="PIRSR" id="PIRSR600823-3"/>
    </source>
</evidence>
<sequence>MTTLKNVHFLKGCEASVLLDAAEEGDAEKDASSNFSLRGYDVVDDVKSAIEKSCPGVVSCADILALAARDAVRLTGGSSWKVETGRRDIFRILLLSGAHTIGVTSCFVINDRLYNFTGRSDTDPALDPTFASELKKKCKPGGGGPVLELDQGSSTVSDAHFYKAVRQNRGLLTSDAALLNDPLTRAYVKRQSTSPVKATFGKDFGKSMVKMGGIGVLTGNEGEIRKRCAFVN</sequence>
<dbReference type="FunFam" id="1.10.420.10:FF:000001">
    <property type="entry name" value="Peroxidase"/>
    <property type="match status" value="1"/>
</dbReference>
<dbReference type="InterPro" id="IPR010255">
    <property type="entry name" value="Haem_peroxidase_sf"/>
</dbReference>
<keyword evidence="9 11" id="KW-1015">Disulfide bond</keyword>
<reference evidence="14" key="1">
    <citation type="submission" date="2022-08" db="EMBL/GenBank/DDBJ databases">
        <authorList>
            <person name="Gutierrez-Valencia J."/>
        </authorList>
    </citation>
    <scope>NUCLEOTIDE SEQUENCE</scope>
</reference>
<dbReference type="CDD" id="cd00693">
    <property type="entry name" value="secretory_peroxidase"/>
    <property type="match status" value="1"/>
</dbReference>
<gene>
    <name evidence="14" type="ORF">LITE_LOCUS30105</name>
</gene>
<organism evidence="14 15">
    <name type="scientific">Linum tenue</name>
    <dbReference type="NCBI Taxonomy" id="586396"/>
    <lineage>
        <taxon>Eukaryota</taxon>
        <taxon>Viridiplantae</taxon>
        <taxon>Streptophyta</taxon>
        <taxon>Embryophyta</taxon>
        <taxon>Tracheophyta</taxon>
        <taxon>Spermatophyta</taxon>
        <taxon>Magnoliopsida</taxon>
        <taxon>eudicotyledons</taxon>
        <taxon>Gunneridae</taxon>
        <taxon>Pentapetalae</taxon>
        <taxon>rosids</taxon>
        <taxon>fabids</taxon>
        <taxon>Malpighiales</taxon>
        <taxon>Linaceae</taxon>
        <taxon>Linum</taxon>
    </lineage>
</organism>
<feature type="binding site" evidence="10">
    <location>
        <position position="100"/>
    </location>
    <ligand>
        <name>Ca(2+)</name>
        <dbReference type="ChEBI" id="CHEBI:29108"/>
        <label>2</label>
    </ligand>
</feature>
<dbReference type="InterPro" id="IPR000823">
    <property type="entry name" value="Peroxidase_pln"/>
</dbReference>
<comment type="caution">
    <text evidence="14">The sequence shown here is derived from an EMBL/GenBank/DDBJ whole genome shotgun (WGS) entry which is preliminary data.</text>
</comment>
<dbReference type="Gene3D" id="1.10.520.10">
    <property type="match status" value="2"/>
</dbReference>
<keyword evidence="7" id="KW-0560">Oxidoreductase</keyword>
<comment type="function">
    <text evidence="2">Removal of H(2)O(2), oxidation of toxic reductants, biosynthesis and degradation of lignin, suberization, auxin catabolism, response to environmental stresses such as wounding, pathogen attack and oxidative stress. These functions might be dependent on each isozyme/isoform in each plant tissue.</text>
</comment>
<feature type="binding site" evidence="10">
    <location>
        <position position="150"/>
    </location>
    <ligand>
        <name>Ca(2+)</name>
        <dbReference type="ChEBI" id="CHEBI:29108"/>
        <label>2</label>
    </ligand>
</feature>
<evidence type="ECO:0000256" key="8">
    <source>
        <dbReference type="ARBA" id="ARBA00023004"/>
    </source>
</evidence>
<protein>
    <recommendedName>
        <fullName evidence="3">peroxidase</fullName>
        <ecNumber evidence="3">1.11.1.7</ecNumber>
    </recommendedName>
</protein>
<dbReference type="GO" id="GO:0020037">
    <property type="term" value="F:heme binding"/>
    <property type="evidence" value="ECO:0007669"/>
    <property type="project" value="InterPro"/>
</dbReference>
<name>A0AAV0MS08_9ROSI</name>
<comment type="cofactor">
    <cofactor evidence="10">
        <name>heme b</name>
        <dbReference type="ChEBI" id="CHEBI:60344"/>
    </cofactor>
    <text evidence="10">Binds 1 heme b (iron(II)-protoporphyrin IX) group per subunit.</text>
</comment>
<dbReference type="PRINTS" id="PR00458">
    <property type="entry name" value="PEROXIDASE"/>
</dbReference>
<dbReference type="PANTHER" id="PTHR31235">
    <property type="entry name" value="PEROXIDASE 25-RELATED"/>
    <property type="match status" value="1"/>
</dbReference>
<comment type="similarity">
    <text evidence="12">Belongs to the peroxidase family.</text>
</comment>
<dbReference type="EMBL" id="CAMGYJ010000007">
    <property type="protein sequence ID" value="CAI0449271.1"/>
    <property type="molecule type" value="Genomic_DNA"/>
</dbReference>
<dbReference type="Proteomes" id="UP001154282">
    <property type="component" value="Unassembled WGS sequence"/>
</dbReference>
<dbReference type="AlphaFoldDB" id="A0AAV0MS08"/>
<keyword evidence="15" id="KW-1185">Reference proteome</keyword>
<feature type="domain" description="Plant heme peroxidase family profile" evidence="13">
    <location>
        <begin position="9"/>
        <end position="232"/>
    </location>
</feature>
<dbReference type="GO" id="GO:0046872">
    <property type="term" value="F:metal ion binding"/>
    <property type="evidence" value="ECO:0007669"/>
    <property type="project" value="UniProtKB-KW"/>
</dbReference>
<dbReference type="GO" id="GO:0006979">
    <property type="term" value="P:response to oxidative stress"/>
    <property type="evidence" value="ECO:0007669"/>
    <property type="project" value="InterPro"/>
</dbReference>
<dbReference type="PRINTS" id="PR00461">
    <property type="entry name" value="PLPEROXIDASE"/>
</dbReference>
<feature type="binding site" evidence="10">
    <location>
        <position position="16"/>
    </location>
    <ligand>
        <name>Ca(2+)</name>
        <dbReference type="ChEBI" id="CHEBI:29108"/>
        <label>1</label>
    </ligand>
</feature>
<dbReference type="EC" id="1.11.1.7" evidence="3"/>
<dbReference type="InterPro" id="IPR033905">
    <property type="entry name" value="Secretory_peroxidase"/>
</dbReference>
<comment type="catalytic activity">
    <reaction evidence="1">
        <text>2 a phenolic donor + H2O2 = 2 a phenolic radical donor + 2 H2O</text>
        <dbReference type="Rhea" id="RHEA:56136"/>
        <dbReference type="ChEBI" id="CHEBI:15377"/>
        <dbReference type="ChEBI" id="CHEBI:16240"/>
        <dbReference type="ChEBI" id="CHEBI:139520"/>
        <dbReference type="ChEBI" id="CHEBI:139521"/>
        <dbReference type="EC" id="1.11.1.7"/>
    </reaction>
</comment>
<evidence type="ECO:0000256" key="2">
    <source>
        <dbReference type="ARBA" id="ARBA00002322"/>
    </source>
</evidence>
<evidence type="ECO:0000256" key="7">
    <source>
        <dbReference type="ARBA" id="ARBA00023002"/>
    </source>
</evidence>
<keyword evidence="10" id="KW-0106">Calcium</keyword>
<dbReference type="GO" id="GO:0042744">
    <property type="term" value="P:hydrogen peroxide catabolic process"/>
    <property type="evidence" value="ECO:0007669"/>
    <property type="project" value="InterPro"/>
</dbReference>
<dbReference type="Pfam" id="PF00141">
    <property type="entry name" value="peroxidase"/>
    <property type="match status" value="2"/>
</dbReference>
<dbReference type="Gene3D" id="1.10.420.10">
    <property type="entry name" value="Peroxidase, domain 2"/>
    <property type="match status" value="1"/>
</dbReference>
<dbReference type="GO" id="GO:0140825">
    <property type="term" value="F:lactoperoxidase activity"/>
    <property type="evidence" value="ECO:0007669"/>
    <property type="project" value="UniProtKB-EC"/>
</dbReference>
<evidence type="ECO:0000256" key="5">
    <source>
        <dbReference type="ARBA" id="ARBA00022617"/>
    </source>
</evidence>
<feature type="binding site" evidence="10">
    <location>
        <position position="12"/>
    </location>
    <ligand>
        <name>Ca(2+)</name>
        <dbReference type="ChEBI" id="CHEBI:29108"/>
        <label>1</label>
    </ligand>
</feature>
<keyword evidence="4" id="KW-0575">Peroxidase</keyword>
<accession>A0AAV0MS08</accession>
<keyword evidence="5" id="KW-0349">Heme</keyword>
<feature type="binding site" evidence="10">
    <location>
        <position position="28"/>
    </location>
    <ligand>
        <name>Ca(2+)</name>
        <dbReference type="ChEBI" id="CHEBI:29108"/>
        <label>1</label>
    </ligand>
</feature>
<evidence type="ECO:0000256" key="3">
    <source>
        <dbReference type="ARBA" id="ARBA00012313"/>
    </source>
</evidence>
<feature type="disulfide bond" evidence="11">
    <location>
        <begin position="106"/>
        <end position="138"/>
    </location>
</feature>
<proteinExistence type="inferred from homology"/>
<comment type="cofactor">
    <cofactor evidence="10">
        <name>Ca(2+)</name>
        <dbReference type="ChEBI" id="CHEBI:29108"/>
    </cofactor>
    <text evidence="10">Binds 2 calcium ions per subunit.</text>
</comment>